<gene>
    <name evidence="3" type="ORF">NBH00_16950</name>
</gene>
<reference evidence="3 4" key="1">
    <citation type="submission" date="2022-06" db="EMBL/GenBank/DDBJ databases">
        <title>Paraconexibacter antarcticus.</title>
        <authorList>
            <person name="Kim C.S."/>
        </authorList>
    </citation>
    <scope>NUCLEOTIDE SEQUENCE [LARGE SCALE GENOMIC DNA]</scope>
    <source>
        <strain evidence="3 4">02-257</strain>
    </source>
</reference>
<keyword evidence="4" id="KW-1185">Reference proteome</keyword>
<protein>
    <submittedName>
        <fullName evidence="3">Uncharacterized protein</fullName>
    </submittedName>
</protein>
<dbReference type="RefSeq" id="WP_254569775.1">
    <property type="nucleotide sequence ID" value="NZ_CP098502.1"/>
</dbReference>
<dbReference type="EMBL" id="CP098502">
    <property type="protein sequence ID" value="UTI63041.1"/>
    <property type="molecule type" value="Genomic_DNA"/>
</dbReference>
<evidence type="ECO:0000313" key="3">
    <source>
        <dbReference type="EMBL" id="UTI63041.1"/>
    </source>
</evidence>
<name>A0ABY5DN29_9ACTN</name>
<proteinExistence type="predicted"/>
<keyword evidence="2" id="KW-0472">Membrane</keyword>
<accession>A0ABY5DN29</accession>
<evidence type="ECO:0000256" key="2">
    <source>
        <dbReference type="SAM" id="Phobius"/>
    </source>
</evidence>
<evidence type="ECO:0000313" key="4">
    <source>
        <dbReference type="Proteomes" id="UP001056035"/>
    </source>
</evidence>
<sequence length="94" mass="9508">MPVIPRHRGPGATGGDGARCPTAGSVLVDLLLGVIVAICTGTALLLLGAVVVLAVSTSALLLSGEQGEATAERPSEPIAPEGSTGRRDRTPRRR</sequence>
<feature type="region of interest" description="Disordered" evidence="1">
    <location>
        <begin position="1"/>
        <end position="20"/>
    </location>
</feature>
<organism evidence="3 4">
    <name type="scientific">Paraconexibacter antarcticus</name>
    <dbReference type="NCBI Taxonomy" id="2949664"/>
    <lineage>
        <taxon>Bacteria</taxon>
        <taxon>Bacillati</taxon>
        <taxon>Actinomycetota</taxon>
        <taxon>Thermoleophilia</taxon>
        <taxon>Solirubrobacterales</taxon>
        <taxon>Paraconexibacteraceae</taxon>
        <taxon>Paraconexibacter</taxon>
    </lineage>
</organism>
<feature type="transmembrane region" description="Helical" evidence="2">
    <location>
        <begin position="31"/>
        <end position="55"/>
    </location>
</feature>
<dbReference type="Proteomes" id="UP001056035">
    <property type="component" value="Chromosome"/>
</dbReference>
<keyword evidence="2" id="KW-0812">Transmembrane</keyword>
<keyword evidence="2" id="KW-1133">Transmembrane helix</keyword>
<evidence type="ECO:0000256" key="1">
    <source>
        <dbReference type="SAM" id="MobiDB-lite"/>
    </source>
</evidence>
<feature type="region of interest" description="Disordered" evidence="1">
    <location>
        <begin position="64"/>
        <end position="94"/>
    </location>
</feature>